<protein>
    <submittedName>
        <fullName evidence="4">Fumble domain protein</fullName>
    </submittedName>
</protein>
<dbReference type="GO" id="GO:0005829">
    <property type="term" value="C:cytosol"/>
    <property type="evidence" value="ECO:0007669"/>
    <property type="project" value="TreeGrafter"/>
</dbReference>
<evidence type="ECO:0000256" key="3">
    <source>
        <dbReference type="ARBA" id="ARBA00022993"/>
    </source>
</evidence>
<keyword evidence="3" id="KW-0173">Coenzyme A biosynthesis</keyword>
<reference evidence="4 5" key="1">
    <citation type="journal article" date="2015" name="MBio">
        <title>Genome-Resolved Metagenomic Analysis Reveals Roles for Candidate Phyla and Other Microbial Community Members in Biogeochemical Transformations in Oil Reservoirs.</title>
        <authorList>
            <person name="Hu P."/>
            <person name="Tom L."/>
            <person name="Singh A."/>
            <person name="Thomas B.C."/>
            <person name="Baker B.J."/>
            <person name="Piceno Y.M."/>
            <person name="Andersen G.L."/>
            <person name="Banfield J.F."/>
        </authorList>
    </citation>
    <scope>NUCLEOTIDE SEQUENCE [LARGE SCALE GENOMIC DNA]</scope>
    <source>
        <strain evidence="4">46_16</strain>
    </source>
</reference>
<keyword evidence="2" id="KW-0067">ATP-binding</keyword>
<comment type="caution">
    <text evidence="4">The sequence shown here is derived from an EMBL/GenBank/DDBJ whole genome shotgun (WGS) entry which is preliminary data.</text>
</comment>
<evidence type="ECO:0000256" key="1">
    <source>
        <dbReference type="ARBA" id="ARBA00022741"/>
    </source>
</evidence>
<gene>
    <name evidence="4" type="ORF">XD73_1289</name>
</gene>
<dbReference type="Gene3D" id="3.30.420.40">
    <property type="match status" value="1"/>
</dbReference>
<keyword evidence="1" id="KW-0547">Nucleotide-binding</keyword>
<dbReference type="GO" id="GO:0004594">
    <property type="term" value="F:pantothenate kinase activity"/>
    <property type="evidence" value="ECO:0007669"/>
    <property type="project" value="TreeGrafter"/>
</dbReference>
<dbReference type="PANTHER" id="PTHR12280:SF20">
    <property type="entry name" value="4'-PHOSPHOPANTETHEINE PHOSPHATASE"/>
    <property type="match status" value="1"/>
</dbReference>
<dbReference type="AlphaFoldDB" id="A0A101FWR2"/>
<dbReference type="GO" id="GO:0015937">
    <property type="term" value="P:coenzyme A biosynthetic process"/>
    <property type="evidence" value="ECO:0007669"/>
    <property type="project" value="UniProtKB-KW"/>
</dbReference>
<proteinExistence type="predicted"/>
<dbReference type="PANTHER" id="PTHR12280">
    <property type="entry name" value="PANTOTHENATE KINASE"/>
    <property type="match status" value="1"/>
</dbReference>
<dbReference type="InterPro" id="IPR004567">
    <property type="entry name" value="Type_II_PanK"/>
</dbReference>
<dbReference type="GO" id="GO:0005524">
    <property type="term" value="F:ATP binding"/>
    <property type="evidence" value="ECO:0007669"/>
    <property type="project" value="UniProtKB-KW"/>
</dbReference>
<sequence>MTQTNFAVDMGMTNIDLILETEHSQIMRMLPNKHPEPIEQLRQALGAVEGYLQSGMTVGVTGGRYRLLLEEVDGFKVQKVNEMLALGLGGLALSERRSGLVVSAGTGVAMVSAADDQVEHVTGSAVGGGTLLGLSRIILGTDDVDEIDSLALAGDAAAVDIMLSEAVGGEVGRLPAKANAVNLGKLDHQGGFSRENLAAGLVRLVAQVIAVIAINASDAAGMKDIILVGHLMDLESIRNEINLVGEFYNRKFVIPENPGFGTVMGVLEVLKRD</sequence>
<dbReference type="SUPFAM" id="SSF53067">
    <property type="entry name" value="Actin-like ATPase domain"/>
    <property type="match status" value="1"/>
</dbReference>
<evidence type="ECO:0000313" key="4">
    <source>
        <dbReference type="EMBL" id="KUK45840.1"/>
    </source>
</evidence>
<dbReference type="Pfam" id="PF03630">
    <property type="entry name" value="Fumble"/>
    <property type="match status" value="1"/>
</dbReference>
<dbReference type="CDD" id="cd24085">
    <property type="entry name" value="ASKHA_NBD_PanK-II_bac"/>
    <property type="match status" value="1"/>
</dbReference>
<dbReference type="Proteomes" id="UP000064249">
    <property type="component" value="Unassembled WGS sequence"/>
</dbReference>
<dbReference type="InterPro" id="IPR043129">
    <property type="entry name" value="ATPase_NBD"/>
</dbReference>
<organism evidence="4 5">
    <name type="scientific">Anaerolinea thermophila</name>
    <dbReference type="NCBI Taxonomy" id="167964"/>
    <lineage>
        <taxon>Bacteria</taxon>
        <taxon>Bacillati</taxon>
        <taxon>Chloroflexota</taxon>
        <taxon>Anaerolineae</taxon>
        <taxon>Anaerolineales</taxon>
        <taxon>Anaerolineaceae</taxon>
        <taxon>Anaerolinea</taxon>
    </lineage>
</organism>
<evidence type="ECO:0000256" key="2">
    <source>
        <dbReference type="ARBA" id="ARBA00022840"/>
    </source>
</evidence>
<accession>A0A101FWR2</accession>
<name>A0A101FWR2_9CHLR</name>
<evidence type="ECO:0000313" key="5">
    <source>
        <dbReference type="Proteomes" id="UP000064249"/>
    </source>
</evidence>
<dbReference type="EMBL" id="LGFU01000136">
    <property type="protein sequence ID" value="KUK45840.1"/>
    <property type="molecule type" value="Genomic_DNA"/>
</dbReference>